<gene>
    <name evidence="4" type="ORF">FPZ12_033175</name>
</gene>
<keyword evidence="2" id="KW-1133">Transmembrane helix</keyword>
<reference evidence="4" key="1">
    <citation type="submission" date="2019-09" db="EMBL/GenBank/DDBJ databases">
        <authorList>
            <person name="Teo W.F.A."/>
            <person name="Duangmal K."/>
        </authorList>
    </citation>
    <scope>NUCLEOTIDE SEQUENCE [LARGE SCALE GENOMIC DNA]</scope>
    <source>
        <strain evidence="4">K81G1</strain>
    </source>
</reference>
<dbReference type="GO" id="GO:0005548">
    <property type="term" value="F:phospholipid transporter activity"/>
    <property type="evidence" value="ECO:0007669"/>
    <property type="project" value="TreeGrafter"/>
</dbReference>
<proteinExistence type="predicted"/>
<dbReference type="Pfam" id="PF02470">
    <property type="entry name" value="MlaD"/>
    <property type="match status" value="1"/>
</dbReference>
<name>A0A5N0UUU7_9PSEU</name>
<evidence type="ECO:0000256" key="2">
    <source>
        <dbReference type="SAM" id="Phobius"/>
    </source>
</evidence>
<dbReference type="EMBL" id="VMNW02000070">
    <property type="protein sequence ID" value="KAA9153977.1"/>
    <property type="molecule type" value="Genomic_DNA"/>
</dbReference>
<dbReference type="RefSeq" id="WP_144749933.1">
    <property type="nucleotide sequence ID" value="NZ_VMNW02000070.1"/>
</dbReference>
<feature type="region of interest" description="Disordered" evidence="1">
    <location>
        <begin position="390"/>
        <end position="412"/>
    </location>
</feature>
<accession>A0A5N0UUU7</accession>
<dbReference type="PANTHER" id="PTHR33371:SF4">
    <property type="entry name" value="INTERMEMBRANE PHOSPHOLIPID TRANSPORT SYSTEM BINDING PROTEIN MLAD"/>
    <property type="match status" value="1"/>
</dbReference>
<dbReference type="InterPro" id="IPR052336">
    <property type="entry name" value="MlaD_Phospholipid_Transporter"/>
</dbReference>
<keyword evidence="2" id="KW-0812">Transmembrane</keyword>
<evidence type="ECO:0000313" key="4">
    <source>
        <dbReference type="EMBL" id="KAA9153977.1"/>
    </source>
</evidence>
<dbReference type="InterPro" id="IPR003399">
    <property type="entry name" value="Mce/MlaD"/>
</dbReference>
<keyword evidence="2" id="KW-0472">Membrane</keyword>
<feature type="transmembrane region" description="Helical" evidence="2">
    <location>
        <begin position="7"/>
        <end position="26"/>
    </location>
</feature>
<dbReference type="Proteomes" id="UP000319769">
    <property type="component" value="Unassembled WGS sequence"/>
</dbReference>
<dbReference type="OrthoDB" id="5241082at2"/>
<dbReference type="GO" id="GO:0005543">
    <property type="term" value="F:phospholipid binding"/>
    <property type="evidence" value="ECO:0007669"/>
    <property type="project" value="TreeGrafter"/>
</dbReference>
<evidence type="ECO:0000259" key="3">
    <source>
        <dbReference type="Pfam" id="PF02470"/>
    </source>
</evidence>
<dbReference type="PANTHER" id="PTHR33371">
    <property type="entry name" value="INTERMEMBRANE PHOSPHOLIPID TRANSPORT SYSTEM BINDING PROTEIN MLAD-RELATED"/>
    <property type="match status" value="1"/>
</dbReference>
<keyword evidence="5" id="KW-1185">Reference proteome</keyword>
<protein>
    <submittedName>
        <fullName evidence="4">MCE family protein</fullName>
    </submittedName>
</protein>
<evidence type="ECO:0000256" key="1">
    <source>
        <dbReference type="SAM" id="MobiDB-lite"/>
    </source>
</evidence>
<evidence type="ECO:0000313" key="5">
    <source>
        <dbReference type="Proteomes" id="UP000319769"/>
    </source>
</evidence>
<feature type="domain" description="Mce/MlaD" evidence="3">
    <location>
        <begin position="31"/>
        <end position="108"/>
    </location>
</feature>
<comment type="caution">
    <text evidence="4">The sequence shown here is derived from an EMBL/GenBank/DDBJ whole genome shotgun (WGS) entry which is preliminary data.</text>
</comment>
<dbReference type="AlphaFoldDB" id="A0A5N0UUU7"/>
<organism evidence="4 5">
    <name type="scientific">Amycolatopsis acidicola</name>
    <dbReference type="NCBI Taxonomy" id="2596893"/>
    <lineage>
        <taxon>Bacteria</taxon>
        <taxon>Bacillati</taxon>
        <taxon>Actinomycetota</taxon>
        <taxon>Actinomycetes</taxon>
        <taxon>Pseudonocardiales</taxon>
        <taxon>Pseudonocardiaceae</taxon>
        <taxon>Amycolatopsis</taxon>
    </lineage>
</organism>
<sequence length="412" mass="42752">MKRGTILRIALAAAVVIAVVAGYTLWPKGNDGYEVRLVMPSAAGLVGGAPVRVNGVDVGQVADIAAKDNQAVITVKLDNTHAPLHSGSTAWVETRSVLGERNIEIQPGPATNPAVPSGGLVEARPQVNVEDLLEALDPQTRQHVSGLVQQLNTTLAGSQNDVNATIHAAGPTVEALGEVLGAIGQDGPAIRELVTKLNGMTSTLAQRQDQLSGTVRNLASVAETAADQQEQLTSALSQLPATLSAAKTGLDKMPAAADATQPLLDDLRPVADKLPGVANDLGPLLTDLRPTIADLRPTLDSANTLLDYTPGLLDAVHNTAPGLNAAVQGLAPTLKYWRPYTPELAGFLANWGSVFAAYDSVGHYIRGLVVLSPTSANSLPVNSLPGFTRQVAPKPGEAGGQPWTDANGEGMR</sequence>